<name>A0A1F5XGJ4_9BACT</name>
<dbReference type="Proteomes" id="UP000177346">
    <property type="component" value="Unassembled WGS sequence"/>
</dbReference>
<evidence type="ECO:0000313" key="2">
    <source>
        <dbReference type="EMBL" id="OGF87055.1"/>
    </source>
</evidence>
<dbReference type="PROSITE" id="PS51257">
    <property type="entry name" value="PROKAR_LIPOPROTEIN"/>
    <property type="match status" value="1"/>
</dbReference>
<dbReference type="Pfam" id="PF16363">
    <property type="entry name" value="GDP_Man_Dehyd"/>
    <property type="match status" value="1"/>
</dbReference>
<accession>A0A1F5XGJ4</accession>
<protein>
    <recommendedName>
        <fullName evidence="1">NAD(P)-binding domain-containing protein</fullName>
    </recommendedName>
</protein>
<dbReference type="PANTHER" id="PTHR43000">
    <property type="entry name" value="DTDP-D-GLUCOSE 4,6-DEHYDRATASE-RELATED"/>
    <property type="match status" value="1"/>
</dbReference>
<feature type="domain" description="NAD(P)-binding" evidence="1">
    <location>
        <begin position="5"/>
        <end position="322"/>
    </location>
</feature>
<reference evidence="2 3" key="1">
    <citation type="journal article" date="2016" name="Nat. Commun.">
        <title>Thousands of microbial genomes shed light on interconnected biogeochemical processes in an aquifer system.</title>
        <authorList>
            <person name="Anantharaman K."/>
            <person name="Brown C.T."/>
            <person name="Hug L.A."/>
            <person name="Sharon I."/>
            <person name="Castelle C.J."/>
            <person name="Probst A.J."/>
            <person name="Thomas B.C."/>
            <person name="Singh A."/>
            <person name="Wilkins M.J."/>
            <person name="Karaoz U."/>
            <person name="Brodie E.L."/>
            <person name="Williams K.H."/>
            <person name="Hubbard S.S."/>
            <person name="Banfield J.F."/>
        </authorList>
    </citation>
    <scope>NUCLEOTIDE SEQUENCE [LARGE SCALE GENOMIC DNA]</scope>
</reference>
<organism evidence="2 3">
    <name type="scientific">Candidatus Giovannonibacteria bacterium RIFCSPLOWO2_01_FULL_46_32</name>
    <dbReference type="NCBI Taxonomy" id="1798353"/>
    <lineage>
        <taxon>Bacteria</taxon>
        <taxon>Candidatus Giovannoniibacteriota</taxon>
    </lineage>
</organism>
<proteinExistence type="predicted"/>
<evidence type="ECO:0000313" key="3">
    <source>
        <dbReference type="Proteomes" id="UP000177346"/>
    </source>
</evidence>
<dbReference type="AlphaFoldDB" id="A0A1F5XGJ4"/>
<comment type="caution">
    <text evidence="2">The sequence shown here is derived from an EMBL/GenBank/DDBJ whole genome shotgun (WGS) entry which is preliminary data.</text>
</comment>
<evidence type="ECO:0000259" key="1">
    <source>
        <dbReference type="Pfam" id="PF16363"/>
    </source>
</evidence>
<dbReference type="EMBL" id="MFIF01000009">
    <property type="protein sequence ID" value="OGF87055.1"/>
    <property type="molecule type" value="Genomic_DNA"/>
</dbReference>
<sequence length="333" mass="37919">MKKILITGGAGFIGCHLSRHLLDTYGDVELVLVDNLQRGRMDDDFKKLLEDKRIIFLNLDLTDPASYARIGADYDHVYHLAAINGTKLFYEMPQEVLRINALSLIYMLEWFRKHSAKGKFCFTSSNEAYASALSAFGKLPIPTPEKVPLVIDDPYNARWSYASTKLVGELFVIHYAKAYNFRALIVRPHNFYGPRAGYHGHVIPDFSERIAAKVDPFPIYGADETRTFCYISDAVRAMRMLMDSPKTDGQPIETVHIGDFHEITMRGLAEKLFEITGWKPKTLDIKTAPPGSVKRRLADVSKLQLLTGWKPEVPLDEGLKRTYDWYLVNPEKK</sequence>
<gene>
    <name evidence="2" type="ORF">A3B19_01330</name>
</gene>
<dbReference type="Gene3D" id="3.40.50.720">
    <property type="entry name" value="NAD(P)-binding Rossmann-like Domain"/>
    <property type="match status" value="1"/>
</dbReference>
<dbReference type="InterPro" id="IPR016040">
    <property type="entry name" value="NAD(P)-bd_dom"/>
</dbReference>
<dbReference type="InterPro" id="IPR036291">
    <property type="entry name" value="NAD(P)-bd_dom_sf"/>
</dbReference>
<dbReference type="SUPFAM" id="SSF51735">
    <property type="entry name" value="NAD(P)-binding Rossmann-fold domains"/>
    <property type="match status" value="1"/>
</dbReference>